<dbReference type="Proteomes" id="UP000214975">
    <property type="component" value="Chromosome"/>
</dbReference>
<evidence type="ECO:0000313" key="3">
    <source>
        <dbReference type="Proteomes" id="UP000214975"/>
    </source>
</evidence>
<evidence type="ECO:0000313" key="2">
    <source>
        <dbReference type="EMBL" id="AST57769.1"/>
    </source>
</evidence>
<gene>
    <name evidence="2" type="ORF">Thert_01777</name>
</gene>
<dbReference type="Pfam" id="PF09682">
    <property type="entry name" value="Phage_holin_6_1"/>
    <property type="match status" value="1"/>
</dbReference>
<dbReference type="EMBL" id="CP016893">
    <property type="protein sequence ID" value="AST57769.1"/>
    <property type="molecule type" value="Genomic_DNA"/>
</dbReference>
<dbReference type="RefSeq" id="WP_094397397.1">
    <property type="nucleotide sequence ID" value="NZ_CP016893.1"/>
</dbReference>
<reference evidence="2 3" key="1">
    <citation type="submission" date="2016-08" db="EMBL/GenBank/DDBJ databases">
        <title>A novel genetic cassette of butanologenic Thermoanaerobacterium thermosaccharolyticum that directly convert cellulose to butanol.</title>
        <authorList>
            <person name="Li T."/>
            <person name="He J."/>
        </authorList>
    </citation>
    <scope>NUCLEOTIDE SEQUENCE [LARGE SCALE GENOMIC DNA]</scope>
    <source>
        <strain evidence="2 3">TG57</strain>
    </source>
</reference>
<sequence>MRDLIMTILTAGLQLVILVTLGYVINYLYSKIGTEKTKRYFEIAKMIVRGVEQEFGSGNGADKKAEALNLIKKIVGNKLTDEEIDKLIEAAVFEMNYVLNLKGLNSMSKKL</sequence>
<keyword evidence="1" id="KW-1133">Transmembrane helix</keyword>
<dbReference type="InterPro" id="IPR010026">
    <property type="entry name" value="Phage_holin_LL-H"/>
</dbReference>
<accession>A0A223HZ77</accession>
<name>A0A223HZ77_THETR</name>
<feature type="transmembrane region" description="Helical" evidence="1">
    <location>
        <begin position="6"/>
        <end position="29"/>
    </location>
</feature>
<proteinExistence type="predicted"/>
<evidence type="ECO:0000256" key="1">
    <source>
        <dbReference type="SAM" id="Phobius"/>
    </source>
</evidence>
<organism evidence="2 3">
    <name type="scientific">Thermoanaerobacterium thermosaccharolyticum</name>
    <name type="common">Clostridium thermosaccharolyticum</name>
    <dbReference type="NCBI Taxonomy" id="1517"/>
    <lineage>
        <taxon>Bacteria</taxon>
        <taxon>Bacillati</taxon>
        <taxon>Bacillota</taxon>
        <taxon>Clostridia</taxon>
        <taxon>Thermoanaerobacterales</taxon>
        <taxon>Thermoanaerobacteraceae</taxon>
        <taxon>Thermoanaerobacterium</taxon>
    </lineage>
</organism>
<keyword evidence="1" id="KW-0472">Membrane</keyword>
<dbReference type="NCBIfam" id="TIGR01673">
    <property type="entry name" value="holin_LLH"/>
    <property type="match status" value="1"/>
</dbReference>
<dbReference type="AlphaFoldDB" id="A0A223HZ77"/>
<keyword evidence="1" id="KW-0812">Transmembrane</keyword>
<protein>
    <submittedName>
        <fullName evidence="2">Phage holin, LL-H family</fullName>
    </submittedName>
</protein>